<feature type="transmembrane region" description="Helical" evidence="4">
    <location>
        <begin position="514"/>
        <end position="535"/>
    </location>
</feature>
<keyword evidence="1" id="KW-1015">Disulfide bond</keyword>
<evidence type="ECO:0008006" key="7">
    <source>
        <dbReference type="Google" id="ProtNLM"/>
    </source>
</evidence>
<dbReference type="GO" id="GO:0016323">
    <property type="term" value="C:basolateral plasma membrane"/>
    <property type="evidence" value="ECO:0007669"/>
    <property type="project" value="TreeGrafter"/>
</dbReference>
<keyword evidence="4" id="KW-0812">Transmembrane</keyword>
<feature type="transmembrane region" description="Helical" evidence="4">
    <location>
        <begin position="80"/>
        <end position="101"/>
    </location>
</feature>
<feature type="transmembrane region" description="Helical" evidence="4">
    <location>
        <begin position="475"/>
        <end position="494"/>
    </location>
</feature>
<feature type="region of interest" description="Disordered" evidence="3">
    <location>
        <begin position="1"/>
        <end position="36"/>
    </location>
</feature>
<keyword evidence="4" id="KW-0472">Membrane</keyword>
<dbReference type="PANTHER" id="PTHR11388:SF157">
    <property type="entry name" value="SOLUTE CARRIER ORGANIC ANION TRANSPORTER FAMILY MEMBER 2A1-LIKE"/>
    <property type="match status" value="1"/>
</dbReference>
<sequence>MTKKYGLNNHAYSDEKNELPRVDKQTEGDYGYRENSKNLDKENKLVDVTSAHVDDAEEDDDDVDISCGIWNFRTNVFGRYFSNLYVFSVCVGIAALFSTMVDRIIPVQLKSLEKQFNIDNAKAGLLTTCSKIGLMSTILFAGHFTRKSNIPVIIGVSGVVQGFILMMPAVLQYTNPYQLEILTSNNESNHNDSSSKYTCNGGLTGTAGHGNSNASDGASSEEINDVAFIVVLAMQVLKGVTDTFHSFFLPPVYMDDNAVDKTKMSIYMGIRQLFSNLAQPLGTEINGILTEIPVDLKETQMNPKDSRFVAAWWLAFLIFGVGTVIASFPLILFPKQLISKKKQQRALDKATVTFAGGHVNEQEEEQEAEKPIIVITSEDNDFLSPAKRRFSLQSSRKNSNASNSHPSSRRASLFPPLEGPTERKVSLTGDIVFAQTKRRRNEPQTNETRGKQESSMMELLKDFPRAVLRLLRSPVYVLILVDIAIISIPMNGMSMFRNVYMANEYNIPMSQVSYASGISTAVGHITGTVASSWLASRVHSKFGYLYIMLASYLVQTGLNPLYIIFGCGNEQVFGATGEYGVPINDTDSCNCTAAKQLISCGSDGMNYLSPCFAGCTGVDGKLFTECSRLMNTTSPAIVTPGLCNTDCFNNFLLYTGLHGVQYFVEGASMVPRNLLILRLVDPRDRAFAISFFMFFMNVISIPSPNIFGSIIDDTCLIWDKDFCQLYDRDKIRYLLSGVDVGINLMVILTLCLNILLFRWENKKLREKQEAEKLANEQKTELENDEKEVHHKF</sequence>
<feature type="region of interest" description="Disordered" evidence="3">
    <location>
        <begin position="391"/>
        <end position="454"/>
    </location>
</feature>
<dbReference type="Proteomes" id="UP001497497">
    <property type="component" value="Unassembled WGS sequence"/>
</dbReference>
<evidence type="ECO:0000256" key="4">
    <source>
        <dbReference type="SAM" id="Phobius"/>
    </source>
</evidence>
<dbReference type="SUPFAM" id="SSF103473">
    <property type="entry name" value="MFS general substrate transporter"/>
    <property type="match status" value="1"/>
</dbReference>
<feature type="coiled-coil region" evidence="2">
    <location>
        <begin position="756"/>
        <end position="787"/>
    </location>
</feature>
<feature type="compositionally biased region" description="Polar residues" evidence="3">
    <location>
        <begin position="391"/>
        <end position="410"/>
    </location>
</feature>
<dbReference type="InterPro" id="IPR004156">
    <property type="entry name" value="OATP"/>
</dbReference>
<feature type="transmembrane region" description="Helical" evidence="4">
    <location>
        <begin position="686"/>
        <end position="711"/>
    </location>
</feature>
<dbReference type="PANTHER" id="PTHR11388">
    <property type="entry name" value="ORGANIC ANION TRANSPORTER"/>
    <property type="match status" value="1"/>
</dbReference>
<proteinExistence type="predicted"/>
<feature type="transmembrane region" description="Helical" evidence="4">
    <location>
        <begin position="152"/>
        <end position="171"/>
    </location>
</feature>
<gene>
    <name evidence="5" type="ORF">GSLYS_00016650001</name>
</gene>
<feature type="transmembrane region" description="Helical" evidence="4">
    <location>
        <begin position="121"/>
        <end position="140"/>
    </location>
</feature>
<feature type="compositionally biased region" description="Basic and acidic residues" evidence="3">
    <location>
        <begin position="12"/>
        <end position="36"/>
    </location>
</feature>
<keyword evidence="4" id="KW-1133">Transmembrane helix</keyword>
<dbReference type="AlphaFoldDB" id="A0AAV2I984"/>
<evidence type="ECO:0000313" key="5">
    <source>
        <dbReference type="EMBL" id="CAL1543116.1"/>
    </source>
</evidence>
<dbReference type="EMBL" id="CAXITT010000526">
    <property type="protein sequence ID" value="CAL1543116.1"/>
    <property type="molecule type" value="Genomic_DNA"/>
</dbReference>
<keyword evidence="2" id="KW-0175">Coiled coil</keyword>
<evidence type="ECO:0000256" key="1">
    <source>
        <dbReference type="ARBA" id="ARBA00023157"/>
    </source>
</evidence>
<evidence type="ECO:0000313" key="6">
    <source>
        <dbReference type="Proteomes" id="UP001497497"/>
    </source>
</evidence>
<comment type="caution">
    <text evidence="5">The sequence shown here is derived from an EMBL/GenBank/DDBJ whole genome shotgun (WGS) entry which is preliminary data.</text>
</comment>
<protein>
    <recommendedName>
        <fullName evidence="7">Solute carrier organic anion transporter family member</fullName>
    </recommendedName>
</protein>
<evidence type="ECO:0000256" key="3">
    <source>
        <dbReference type="SAM" id="MobiDB-lite"/>
    </source>
</evidence>
<dbReference type="InterPro" id="IPR036259">
    <property type="entry name" value="MFS_trans_sf"/>
</dbReference>
<dbReference type="Pfam" id="PF03137">
    <property type="entry name" value="OATP"/>
    <property type="match status" value="2"/>
</dbReference>
<dbReference type="Gene3D" id="1.20.1250.20">
    <property type="entry name" value="MFS general substrate transporter like domains"/>
    <property type="match status" value="2"/>
</dbReference>
<dbReference type="GO" id="GO:0043252">
    <property type="term" value="P:sodium-independent organic anion transport"/>
    <property type="evidence" value="ECO:0007669"/>
    <property type="project" value="TreeGrafter"/>
</dbReference>
<organism evidence="5 6">
    <name type="scientific">Lymnaea stagnalis</name>
    <name type="common">Great pond snail</name>
    <name type="synonym">Helix stagnalis</name>
    <dbReference type="NCBI Taxonomy" id="6523"/>
    <lineage>
        <taxon>Eukaryota</taxon>
        <taxon>Metazoa</taxon>
        <taxon>Spiralia</taxon>
        <taxon>Lophotrochozoa</taxon>
        <taxon>Mollusca</taxon>
        <taxon>Gastropoda</taxon>
        <taxon>Heterobranchia</taxon>
        <taxon>Euthyneura</taxon>
        <taxon>Panpulmonata</taxon>
        <taxon>Hygrophila</taxon>
        <taxon>Lymnaeoidea</taxon>
        <taxon>Lymnaeidae</taxon>
        <taxon>Lymnaea</taxon>
    </lineage>
</organism>
<keyword evidence="6" id="KW-1185">Reference proteome</keyword>
<feature type="transmembrane region" description="Helical" evidence="4">
    <location>
        <begin position="731"/>
        <end position="757"/>
    </location>
</feature>
<name>A0AAV2I984_LYMST</name>
<feature type="transmembrane region" description="Helical" evidence="4">
    <location>
        <begin position="310"/>
        <end position="333"/>
    </location>
</feature>
<dbReference type="GO" id="GO:0015347">
    <property type="term" value="F:sodium-independent organic anion transmembrane transporter activity"/>
    <property type="evidence" value="ECO:0007669"/>
    <property type="project" value="TreeGrafter"/>
</dbReference>
<reference evidence="5 6" key="1">
    <citation type="submission" date="2024-04" db="EMBL/GenBank/DDBJ databases">
        <authorList>
            <consortium name="Genoscope - CEA"/>
            <person name="William W."/>
        </authorList>
    </citation>
    <scope>NUCLEOTIDE SEQUENCE [LARGE SCALE GENOMIC DNA]</scope>
</reference>
<evidence type="ECO:0000256" key="2">
    <source>
        <dbReference type="SAM" id="Coils"/>
    </source>
</evidence>
<accession>A0AAV2I984</accession>